<protein>
    <submittedName>
        <fullName evidence="1">Uncharacterized protein</fullName>
    </submittedName>
</protein>
<dbReference type="Proteomes" id="UP000230447">
    <property type="component" value="Unassembled WGS sequence"/>
</dbReference>
<evidence type="ECO:0000313" key="1">
    <source>
        <dbReference type="EMBL" id="PIP31513.1"/>
    </source>
</evidence>
<dbReference type="EMBL" id="PCSB01000066">
    <property type="protein sequence ID" value="PIP31513.1"/>
    <property type="molecule type" value="Genomic_DNA"/>
</dbReference>
<organism evidence="1 2">
    <name type="scientific">bacterium (Candidatus Gribaldobacteria) CG23_combo_of_CG06-09_8_20_14_all_37_87_8</name>
    <dbReference type="NCBI Taxonomy" id="2014278"/>
    <lineage>
        <taxon>Bacteria</taxon>
        <taxon>Candidatus Gribaldobacteria</taxon>
    </lineage>
</organism>
<accession>A0A2G9ZEA2</accession>
<proteinExistence type="predicted"/>
<reference evidence="1 2" key="1">
    <citation type="submission" date="2017-09" db="EMBL/GenBank/DDBJ databases">
        <title>Depth-based differentiation of microbial function through sediment-hosted aquifers and enrichment of novel symbionts in the deep terrestrial subsurface.</title>
        <authorList>
            <person name="Probst A.J."/>
            <person name="Ladd B."/>
            <person name="Jarett J.K."/>
            <person name="Geller-Mcgrath D.E."/>
            <person name="Sieber C.M."/>
            <person name="Emerson J.B."/>
            <person name="Anantharaman K."/>
            <person name="Thomas B.C."/>
            <person name="Malmstrom R."/>
            <person name="Stieglmeier M."/>
            <person name="Klingl A."/>
            <person name="Woyke T."/>
            <person name="Ryan C.M."/>
            <person name="Banfield J.F."/>
        </authorList>
    </citation>
    <scope>NUCLEOTIDE SEQUENCE [LARGE SCALE GENOMIC DNA]</scope>
    <source>
        <strain evidence="1">CG23_combo_of_CG06-09_8_20_14_all_37_87_8</strain>
    </source>
</reference>
<sequence length="77" mass="8891">MDVITIPQKTYQKLIEKALKYEYLAGIIKDEQSIFNAPPTKEIKDIIKSFKATKLYNQAFLSSLEKGLKRSSYFEQG</sequence>
<comment type="caution">
    <text evidence="1">The sequence shown here is derived from an EMBL/GenBank/DDBJ whole genome shotgun (WGS) entry which is preliminary data.</text>
</comment>
<evidence type="ECO:0000313" key="2">
    <source>
        <dbReference type="Proteomes" id="UP000230447"/>
    </source>
</evidence>
<gene>
    <name evidence="1" type="ORF">COX24_03175</name>
</gene>
<dbReference type="AlphaFoldDB" id="A0A2G9ZEA2"/>
<name>A0A2G9ZEA2_9BACT</name>